<organism evidence="13">
    <name type="scientific">Caenorhabditis brenneri</name>
    <name type="common">Nematode worm</name>
    <dbReference type="NCBI Taxonomy" id="135651"/>
    <lineage>
        <taxon>Eukaryota</taxon>
        <taxon>Metazoa</taxon>
        <taxon>Ecdysozoa</taxon>
        <taxon>Nematoda</taxon>
        <taxon>Chromadorea</taxon>
        <taxon>Rhabditida</taxon>
        <taxon>Rhabditina</taxon>
        <taxon>Rhabditomorpha</taxon>
        <taxon>Rhabditoidea</taxon>
        <taxon>Rhabditidae</taxon>
        <taxon>Peloderinae</taxon>
        <taxon>Caenorhabditis</taxon>
    </lineage>
</organism>
<dbReference type="PROSITE" id="PS51843">
    <property type="entry name" value="NR_LBD"/>
    <property type="match status" value="1"/>
</dbReference>
<dbReference type="InterPro" id="IPR001628">
    <property type="entry name" value="Znf_hrmn_rcpt"/>
</dbReference>
<dbReference type="PANTHER" id="PTHR46011">
    <property type="entry name" value="NUCLEAR HORMONE RECEPTOR FAMILY MEMBER NHR-86-RELATED"/>
    <property type="match status" value="1"/>
</dbReference>
<evidence type="ECO:0000313" key="12">
    <source>
        <dbReference type="EMBL" id="EGT30777.1"/>
    </source>
</evidence>
<keyword evidence="8 9" id="KW-0539">Nucleus</keyword>
<evidence type="ECO:0000259" key="10">
    <source>
        <dbReference type="PROSITE" id="PS51030"/>
    </source>
</evidence>
<keyword evidence="4 9" id="KW-0805">Transcription regulation</keyword>
<comment type="subcellular location">
    <subcellularLocation>
        <location evidence="9">Nucleus</location>
    </subcellularLocation>
</comment>
<protein>
    <submittedName>
        <fullName evidence="12">CBN-NHR-238 protein</fullName>
    </submittedName>
</protein>
<dbReference type="OrthoDB" id="10018779at2759"/>
<keyword evidence="13" id="KW-1185">Reference proteome</keyword>
<evidence type="ECO:0000256" key="8">
    <source>
        <dbReference type="ARBA" id="ARBA00023242"/>
    </source>
</evidence>
<dbReference type="Proteomes" id="UP000008068">
    <property type="component" value="Unassembled WGS sequence"/>
</dbReference>
<dbReference type="eggNOG" id="KOG3575">
    <property type="taxonomic scope" value="Eukaryota"/>
</dbReference>
<evidence type="ECO:0000256" key="1">
    <source>
        <dbReference type="ARBA" id="ARBA00022723"/>
    </source>
</evidence>
<evidence type="ECO:0000256" key="7">
    <source>
        <dbReference type="ARBA" id="ARBA00023170"/>
    </source>
</evidence>
<keyword evidence="2 9" id="KW-0863">Zinc-finger</keyword>
<evidence type="ECO:0000256" key="6">
    <source>
        <dbReference type="ARBA" id="ARBA00023163"/>
    </source>
</evidence>
<dbReference type="GO" id="GO:0005634">
    <property type="term" value="C:nucleus"/>
    <property type="evidence" value="ECO:0007669"/>
    <property type="project" value="UniProtKB-SubCell"/>
</dbReference>
<dbReference type="GO" id="GO:0043565">
    <property type="term" value="F:sequence-specific DNA binding"/>
    <property type="evidence" value="ECO:0007669"/>
    <property type="project" value="InterPro"/>
</dbReference>
<evidence type="ECO:0000259" key="11">
    <source>
        <dbReference type="PROSITE" id="PS51843"/>
    </source>
</evidence>
<evidence type="ECO:0000256" key="3">
    <source>
        <dbReference type="ARBA" id="ARBA00022833"/>
    </source>
</evidence>
<comment type="similarity">
    <text evidence="9">Belongs to the nuclear hormone receptor family.</text>
</comment>
<proteinExistence type="inferred from homology"/>
<dbReference type="STRING" id="135651.G0M9R1"/>
<evidence type="ECO:0000256" key="9">
    <source>
        <dbReference type="RuleBase" id="RU004334"/>
    </source>
</evidence>
<evidence type="ECO:0000313" key="13">
    <source>
        <dbReference type="Proteomes" id="UP000008068"/>
    </source>
</evidence>
<keyword evidence="7 9" id="KW-0675">Receptor</keyword>
<evidence type="ECO:0000256" key="4">
    <source>
        <dbReference type="ARBA" id="ARBA00023015"/>
    </source>
</evidence>
<feature type="domain" description="Nuclear receptor" evidence="10">
    <location>
        <begin position="5"/>
        <end position="81"/>
    </location>
</feature>
<reference evidence="13" key="1">
    <citation type="submission" date="2011-07" db="EMBL/GenBank/DDBJ databases">
        <authorList>
            <consortium name="Caenorhabditis brenneri Sequencing and Analysis Consortium"/>
            <person name="Wilson R.K."/>
        </authorList>
    </citation>
    <scope>NUCLEOTIDE SEQUENCE [LARGE SCALE GENOMIC DNA]</scope>
    <source>
        <strain evidence="13">PB2801</strain>
    </source>
</reference>
<dbReference type="OMA" id="CNACAAF"/>
<dbReference type="EMBL" id="GL379787">
    <property type="protein sequence ID" value="EGT30777.1"/>
    <property type="molecule type" value="Genomic_DNA"/>
</dbReference>
<dbReference type="GO" id="GO:0006357">
    <property type="term" value="P:regulation of transcription by RNA polymerase II"/>
    <property type="evidence" value="ECO:0007669"/>
    <property type="project" value="TreeGrafter"/>
</dbReference>
<feature type="domain" description="NR LBD" evidence="11">
    <location>
        <begin position="86"/>
        <end position="331"/>
    </location>
</feature>
<keyword evidence="1 9" id="KW-0479">Metal-binding</keyword>
<dbReference type="GO" id="GO:0003700">
    <property type="term" value="F:DNA-binding transcription factor activity"/>
    <property type="evidence" value="ECO:0007669"/>
    <property type="project" value="InterPro"/>
</dbReference>
<dbReference type="SUPFAM" id="SSF57716">
    <property type="entry name" value="Glucocorticoid receptor-like (DNA-binding domain)"/>
    <property type="match status" value="1"/>
</dbReference>
<dbReference type="Gene3D" id="3.30.50.10">
    <property type="entry name" value="Erythroid Transcription Factor GATA-1, subunit A"/>
    <property type="match status" value="1"/>
</dbReference>
<dbReference type="AlphaFoldDB" id="G0M9R1"/>
<dbReference type="HOGENOM" id="CLU_007368_1_1_1"/>
<accession>G0M9R1</accession>
<dbReference type="Pfam" id="PF00104">
    <property type="entry name" value="Hormone_recep"/>
    <property type="match status" value="1"/>
</dbReference>
<keyword evidence="5 9" id="KW-0238">DNA-binding</keyword>
<keyword evidence="6 9" id="KW-0804">Transcription</keyword>
<dbReference type="FunCoup" id="G0M9R1">
    <property type="interactions" value="221"/>
</dbReference>
<dbReference type="InParanoid" id="G0M9R1"/>
<dbReference type="InterPro" id="IPR013088">
    <property type="entry name" value="Znf_NHR/GATA"/>
</dbReference>
<evidence type="ECO:0000256" key="5">
    <source>
        <dbReference type="ARBA" id="ARBA00023125"/>
    </source>
</evidence>
<dbReference type="PROSITE" id="PS00031">
    <property type="entry name" value="NUCLEAR_REC_DBD_1"/>
    <property type="match status" value="1"/>
</dbReference>
<dbReference type="InterPro" id="IPR000536">
    <property type="entry name" value="Nucl_hrmn_rcpt_lig-bd"/>
</dbReference>
<dbReference type="SMART" id="SM00399">
    <property type="entry name" value="ZnF_C4"/>
    <property type="match status" value="1"/>
</dbReference>
<dbReference type="Gene3D" id="1.10.565.10">
    <property type="entry name" value="Retinoid X Receptor"/>
    <property type="match status" value="1"/>
</dbReference>
<sequence>MGESEVKCGVCNEDSDGFNFGAFSCNACAAFFRRIVSRNQVPQVKCPGNCDLHNHILRRICTRCRYEKCIQIGMKISLVRSKIPKFQLEILDELKEAYQELTDFRLATFKNQGSKLTYFEEMDEVCAVDMNLILNTMLKKFTKLTLVADDQLRCLITNFVVPFILTDQCYRSKDTNFIILANGNYVNVYDLDNHYQSTSQGNDEQKVKEAKLLLGPYWKIGRDLLFQKFKELKIDLNEYLLICGLIFWDFGLPNQSDQCIEVCLQMRTKVLEELIKYENSIRPPKESPMRVGEIILMLQMVQKGKTMMEEYKTISIVYDLCAKHCPLFRMV</sequence>
<dbReference type="SMART" id="SM00430">
    <property type="entry name" value="HOLI"/>
    <property type="match status" value="1"/>
</dbReference>
<name>G0M9R1_CAEBE</name>
<dbReference type="SUPFAM" id="SSF48508">
    <property type="entry name" value="Nuclear receptor ligand-binding domain"/>
    <property type="match status" value="1"/>
</dbReference>
<gene>
    <name evidence="12" type="primary">Cbn-nhr-238</name>
    <name evidence="12" type="ORF">CAEBREN_05583</name>
</gene>
<evidence type="ECO:0000256" key="2">
    <source>
        <dbReference type="ARBA" id="ARBA00022771"/>
    </source>
</evidence>
<dbReference type="InterPro" id="IPR035500">
    <property type="entry name" value="NHR-like_dom_sf"/>
</dbReference>
<keyword evidence="3 9" id="KW-0862">Zinc</keyword>
<dbReference type="Pfam" id="PF00105">
    <property type="entry name" value="zf-C4"/>
    <property type="match status" value="1"/>
</dbReference>
<dbReference type="PROSITE" id="PS51030">
    <property type="entry name" value="NUCLEAR_REC_DBD_2"/>
    <property type="match status" value="1"/>
</dbReference>
<dbReference type="PRINTS" id="PR00047">
    <property type="entry name" value="STROIDFINGER"/>
</dbReference>
<dbReference type="GO" id="GO:0008270">
    <property type="term" value="F:zinc ion binding"/>
    <property type="evidence" value="ECO:0007669"/>
    <property type="project" value="UniProtKB-KW"/>
</dbReference>
<dbReference type="PANTHER" id="PTHR46011:SF3">
    <property type="entry name" value="NR LBD DOMAIN-CONTAINING PROTEIN-RELATED"/>
    <property type="match status" value="1"/>
</dbReference>